<dbReference type="EMBL" id="AVBE01000002">
    <property type="protein sequence ID" value="PHJ36078.1"/>
    <property type="molecule type" value="Genomic_DNA"/>
</dbReference>
<organism evidence="1 2">
    <name type="scientific">Neisseria gonorrhoeae 3502</name>
    <dbReference type="NCBI Taxonomy" id="1193404"/>
    <lineage>
        <taxon>Bacteria</taxon>
        <taxon>Pseudomonadati</taxon>
        <taxon>Pseudomonadota</taxon>
        <taxon>Betaproteobacteria</taxon>
        <taxon>Neisseriales</taxon>
        <taxon>Neisseriaceae</taxon>
        <taxon>Neisseria</taxon>
    </lineage>
</organism>
<evidence type="ECO:0000313" key="2">
    <source>
        <dbReference type="Proteomes" id="UP000223296"/>
    </source>
</evidence>
<evidence type="ECO:0000313" key="1">
    <source>
        <dbReference type="EMBL" id="PHJ36078.1"/>
    </source>
</evidence>
<dbReference type="Proteomes" id="UP000223296">
    <property type="component" value="Unassembled WGS sequence"/>
</dbReference>
<protein>
    <submittedName>
        <fullName evidence="1">Uncharacterized protein</fullName>
    </submittedName>
</protein>
<proteinExistence type="predicted"/>
<reference evidence="1 2" key="1">
    <citation type="submission" date="2013-08" db="EMBL/GenBank/DDBJ databases">
        <authorList>
            <person name="Trees D."/>
        </authorList>
    </citation>
    <scope>NUCLEOTIDE SEQUENCE [LARGE SCALE GENOMIC DNA]</scope>
    <source>
        <strain evidence="1 2">3502</strain>
    </source>
</reference>
<dbReference type="AlphaFoldDB" id="A0AA44U9V1"/>
<name>A0AA44U9V1_NEIGO</name>
<accession>A0AA44U9V1</accession>
<sequence length="30" mass="3405">MAMNIVDAPTIPIDRLLGSYFRNTAIRINK</sequence>
<comment type="caution">
    <text evidence="1">The sequence shown here is derived from an EMBL/GenBank/DDBJ whole genome shotgun (WGS) entry which is preliminary data.</text>
</comment>
<gene>
    <name evidence="1" type="ORF">N776_04340</name>
</gene>